<sequence>MKQNARVLESPKALFQTRNTIHLEASETPCQANNGTKHLVDVFCLGETTRLPSRTKDSYKLDLPTSTAKDNDYNLVFIYSEHLTPHPPPFPPPHSKPGYSTFSTSTLPTLVTFATPSAT</sequence>
<dbReference type="EMBL" id="JBANRG010000057">
    <property type="protein sequence ID" value="KAK7442729.1"/>
    <property type="molecule type" value="Genomic_DNA"/>
</dbReference>
<gene>
    <name evidence="1" type="ORF">VKT23_015976</name>
</gene>
<evidence type="ECO:0000313" key="1">
    <source>
        <dbReference type="EMBL" id="KAK7442729.1"/>
    </source>
</evidence>
<organism evidence="1 2">
    <name type="scientific">Marasmiellus scandens</name>
    <dbReference type="NCBI Taxonomy" id="2682957"/>
    <lineage>
        <taxon>Eukaryota</taxon>
        <taxon>Fungi</taxon>
        <taxon>Dikarya</taxon>
        <taxon>Basidiomycota</taxon>
        <taxon>Agaricomycotina</taxon>
        <taxon>Agaricomycetes</taxon>
        <taxon>Agaricomycetidae</taxon>
        <taxon>Agaricales</taxon>
        <taxon>Marasmiineae</taxon>
        <taxon>Omphalotaceae</taxon>
        <taxon>Marasmiellus</taxon>
    </lineage>
</organism>
<evidence type="ECO:0000313" key="2">
    <source>
        <dbReference type="Proteomes" id="UP001498398"/>
    </source>
</evidence>
<comment type="caution">
    <text evidence="1">The sequence shown here is derived from an EMBL/GenBank/DDBJ whole genome shotgun (WGS) entry which is preliminary data.</text>
</comment>
<reference evidence="1 2" key="1">
    <citation type="submission" date="2024-01" db="EMBL/GenBank/DDBJ databases">
        <title>A draft genome for the cacao thread blight pathogen Marasmiellus scandens.</title>
        <authorList>
            <person name="Baruah I.K."/>
            <person name="Leung J."/>
            <person name="Bukari Y."/>
            <person name="Amoako-Attah I."/>
            <person name="Meinhardt L.W."/>
            <person name="Bailey B.A."/>
            <person name="Cohen S.P."/>
        </authorList>
    </citation>
    <scope>NUCLEOTIDE SEQUENCE [LARGE SCALE GENOMIC DNA]</scope>
    <source>
        <strain evidence="1 2">GH-19</strain>
    </source>
</reference>
<proteinExistence type="predicted"/>
<accession>A0ABR1IXL3</accession>
<name>A0ABR1IXL3_9AGAR</name>
<keyword evidence="2" id="KW-1185">Reference proteome</keyword>
<protein>
    <submittedName>
        <fullName evidence="1">Uncharacterized protein</fullName>
    </submittedName>
</protein>
<dbReference type="Proteomes" id="UP001498398">
    <property type="component" value="Unassembled WGS sequence"/>
</dbReference>